<dbReference type="InterPro" id="IPR046347">
    <property type="entry name" value="bZIP_sf"/>
</dbReference>
<feature type="domain" description="BZIP" evidence="7">
    <location>
        <begin position="23"/>
        <end position="86"/>
    </location>
</feature>
<gene>
    <name evidence="8" type="ORF">E5676_scaffold21G005110</name>
</gene>
<comment type="caution">
    <text evidence="8">The sequence shown here is derived from an EMBL/GenBank/DDBJ whole genome shotgun (WGS) entry which is preliminary data.</text>
</comment>
<evidence type="ECO:0000256" key="2">
    <source>
        <dbReference type="ARBA" id="ARBA00023015"/>
    </source>
</evidence>
<dbReference type="Gene3D" id="1.20.5.170">
    <property type="match status" value="1"/>
</dbReference>
<evidence type="ECO:0000256" key="6">
    <source>
        <dbReference type="SAM" id="MobiDB-lite"/>
    </source>
</evidence>
<feature type="region of interest" description="Disordered" evidence="6">
    <location>
        <begin position="1"/>
        <end position="48"/>
    </location>
</feature>
<dbReference type="GO" id="GO:0045893">
    <property type="term" value="P:positive regulation of DNA-templated transcription"/>
    <property type="evidence" value="ECO:0007669"/>
    <property type="project" value="TreeGrafter"/>
</dbReference>
<keyword evidence="4" id="KW-0804">Transcription</keyword>
<dbReference type="PROSITE" id="PS00036">
    <property type="entry name" value="BZIP_BASIC"/>
    <property type="match status" value="1"/>
</dbReference>
<dbReference type="SMART" id="SM00338">
    <property type="entry name" value="BRLZ"/>
    <property type="match status" value="1"/>
</dbReference>
<sequence>MASPVGSSSGSPSSDEDLRLIVDQRKRKRMISNRESARRSRMRKQKQLDDLTSQVGQIRTENEQIAVNINFTTQLYVNLEAENSVLRAQMVELRHRLDSLNEIIRFMNSSTRRLYDNSEENDEACGIDGFVDSWGFPFLNQPIMAAGDLFMC</sequence>
<keyword evidence="5" id="KW-0539">Nucleus</keyword>
<dbReference type="EMBL" id="SSTD01008307">
    <property type="protein sequence ID" value="TYK16680.1"/>
    <property type="molecule type" value="Genomic_DNA"/>
</dbReference>
<proteinExistence type="predicted"/>
<dbReference type="GO" id="GO:0046982">
    <property type="term" value="F:protein heterodimerization activity"/>
    <property type="evidence" value="ECO:0007669"/>
    <property type="project" value="UniProtKB-ARBA"/>
</dbReference>
<dbReference type="SUPFAM" id="SSF57959">
    <property type="entry name" value="Leucine zipper domain"/>
    <property type="match status" value="1"/>
</dbReference>
<dbReference type="PROSITE" id="PS50217">
    <property type="entry name" value="BZIP"/>
    <property type="match status" value="1"/>
</dbReference>
<dbReference type="GO" id="GO:0000976">
    <property type="term" value="F:transcription cis-regulatory region binding"/>
    <property type="evidence" value="ECO:0007669"/>
    <property type="project" value="TreeGrafter"/>
</dbReference>
<evidence type="ECO:0000259" key="7">
    <source>
        <dbReference type="PROSITE" id="PS50217"/>
    </source>
</evidence>
<evidence type="ECO:0000313" key="8">
    <source>
        <dbReference type="EMBL" id="TYK16680.1"/>
    </source>
</evidence>
<evidence type="ECO:0000256" key="1">
    <source>
        <dbReference type="ARBA" id="ARBA00004123"/>
    </source>
</evidence>
<dbReference type="PANTHER" id="PTHR45764:SF76">
    <property type="entry name" value="OS02G0132500 PROTEIN"/>
    <property type="match status" value="1"/>
</dbReference>
<evidence type="ECO:0000256" key="3">
    <source>
        <dbReference type="ARBA" id="ARBA00023125"/>
    </source>
</evidence>
<keyword evidence="2" id="KW-0805">Transcription regulation</keyword>
<dbReference type="Proteomes" id="UP000321947">
    <property type="component" value="Unassembled WGS sequence"/>
</dbReference>
<dbReference type="Pfam" id="PF00170">
    <property type="entry name" value="bZIP_1"/>
    <property type="match status" value="1"/>
</dbReference>
<evidence type="ECO:0000256" key="4">
    <source>
        <dbReference type="ARBA" id="ARBA00023163"/>
    </source>
</evidence>
<organism evidence="8 9">
    <name type="scientific">Cucumis melo var. makuwa</name>
    <name type="common">Oriental melon</name>
    <dbReference type="NCBI Taxonomy" id="1194695"/>
    <lineage>
        <taxon>Eukaryota</taxon>
        <taxon>Viridiplantae</taxon>
        <taxon>Streptophyta</taxon>
        <taxon>Embryophyta</taxon>
        <taxon>Tracheophyta</taxon>
        <taxon>Spermatophyta</taxon>
        <taxon>Magnoliopsida</taxon>
        <taxon>eudicotyledons</taxon>
        <taxon>Gunneridae</taxon>
        <taxon>Pentapetalae</taxon>
        <taxon>rosids</taxon>
        <taxon>fabids</taxon>
        <taxon>Cucurbitales</taxon>
        <taxon>Cucurbitaceae</taxon>
        <taxon>Benincaseae</taxon>
        <taxon>Cucumis</taxon>
    </lineage>
</organism>
<accession>A0A5D3CZ93</accession>
<dbReference type="GO" id="GO:0005634">
    <property type="term" value="C:nucleus"/>
    <property type="evidence" value="ECO:0007669"/>
    <property type="project" value="UniProtKB-SubCell"/>
</dbReference>
<evidence type="ECO:0000256" key="5">
    <source>
        <dbReference type="ARBA" id="ARBA00023242"/>
    </source>
</evidence>
<dbReference type="InterPro" id="IPR004827">
    <property type="entry name" value="bZIP"/>
</dbReference>
<evidence type="ECO:0000313" key="9">
    <source>
        <dbReference type="Proteomes" id="UP000321947"/>
    </source>
</evidence>
<feature type="compositionally biased region" description="Low complexity" evidence="6">
    <location>
        <begin position="1"/>
        <end position="13"/>
    </location>
</feature>
<name>A0A5D3CZ93_CUCMM</name>
<comment type="subcellular location">
    <subcellularLocation>
        <location evidence="1">Nucleus</location>
    </subcellularLocation>
</comment>
<keyword evidence="3" id="KW-0238">DNA-binding</keyword>
<dbReference type="SMR" id="A0A5D3CZ93"/>
<protein>
    <submittedName>
        <fullName evidence="8">BZIP transcription factor 53</fullName>
    </submittedName>
</protein>
<dbReference type="AlphaFoldDB" id="A0A5D3CZ93"/>
<reference evidence="8 9" key="1">
    <citation type="submission" date="2019-08" db="EMBL/GenBank/DDBJ databases">
        <title>Draft genome sequences of two oriental melons (Cucumis melo L. var makuwa).</title>
        <authorList>
            <person name="Kwon S.-Y."/>
        </authorList>
    </citation>
    <scope>NUCLEOTIDE SEQUENCE [LARGE SCALE GENOMIC DNA]</scope>
    <source>
        <strain evidence="9">cv. Chang Bougi</strain>
        <tissue evidence="8">Leaf</tissue>
    </source>
</reference>
<dbReference type="CDD" id="cd14702">
    <property type="entry name" value="bZIP_plant_GBF1"/>
    <property type="match status" value="1"/>
</dbReference>
<dbReference type="InterPro" id="IPR045314">
    <property type="entry name" value="bZIP_plant_GBF1"/>
</dbReference>
<dbReference type="PANTHER" id="PTHR45764">
    <property type="entry name" value="BZIP TRANSCRIPTION FACTOR 44"/>
    <property type="match status" value="1"/>
</dbReference>
<dbReference type="GO" id="GO:0003700">
    <property type="term" value="F:DNA-binding transcription factor activity"/>
    <property type="evidence" value="ECO:0007669"/>
    <property type="project" value="InterPro"/>
</dbReference>
<dbReference type="FunFam" id="1.20.5.170:FF:000020">
    <property type="entry name" value="BZIP transcription factor"/>
    <property type="match status" value="1"/>
</dbReference>